<name>A0A2T0GYP3_ACTMO</name>
<protein>
    <recommendedName>
        <fullName evidence="3">ABM domain-containing protein</fullName>
    </recommendedName>
</protein>
<dbReference type="EMBL" id="PVSR01000005">
    <property type="protein sequence ID" value="PRW64217.1"/>
    <property type="molecule type" value="Genomic_DNA"/>
</dbReference>
<dbReference type="Gene3D" id="3.30.70.100">
    <property type="match status" value="2"/>
</dbReference>
<reference evidence="1 2" key="1">
    <citation type="submission" date="2018-03" db="EMBL/GenBank/DDBJ databases">
        <title>Actinopolyspora mortivallis from Sahara, screening for active biomolecules.</title>
        <authorList>
            <person name="Selama O."/>
            <person name="Wellington E.M.H."/>
            <person name="Hacene H."/>
        </authorList>
    </citation>
    <scope>NUCLEOTIDE SEQUENCE [LARGE SCALE GENOMIC DNA]</scope>
    <source>
        <strain evidence="1 2">M5A</strain>
    </source>
</reference>
<proteinExistence type="predicted"/>
<keyword evidence="2" id="KW-1185">Reference proteome</keyword>
<dbReference type="AlphaFoldDB" id="A0A2T0GYP3"/>
<evidence type="ECO:0000313" key="1">
    <source>
        <dbReference type="EMBL" id="PRW64217.1"/>
    </source>
</evidence>
<dbReference type="Proteomes" id="UP000239352">
    <property type="component" value="Unassembled WGS sequence"/>
</dbReference>
<dbReference type="InParanoid" id="A0A2T0GYP3"/>
<dbReference type="SUPFAM" id="SSF54909">
    <property type="entry name" value="Dimeric alpha+beta barrel"/>
    <property type="match status" value="1"/>
</dbReference>
<comment type="caution">
    <text evidence="1">The sequence shown here is derived from an EMBL/GenBank/DDBJ whole genome shotgun (WGS) entry which is preliminary data.</text>
</comment>
<accession>A0A2T0GYP3</accession>
<sequence length="195" mass="21458">MARELRTRIRGTPGFEGALVHLGVGEPAVVTRADWRDQRAHQRVLVDGPEGEVLRSLPERDEVLDADSFGGAPVAGIEGPDSEREPGLAVVAKRRVGGRNNALAMADLLHRSGDWKRSFPGFVAATPFISPDWSVYVNYPRWVDENAYHAYMADERNSACQEDIARLETSEPEFVMCAPFEEIGVDASGDHEPDS</sequence>
<organism evidence="1 2">
    <name type="scientific">Actinopolyspora mortivallis</name>
    <dbReference type="NCBI Taxonomy" id="33906"/>
    <lineage>
        <taxon>Bacteria</taxon>
        <taxon>Bacillati</taxon>
        <taxon>Actinomycetota</taxon>
        <taxon>Actinomycetes</taxon>
        <taxon>Actinopolysporales</taxon>
        <taxon>Actinopolysporaceae</taxon>
        <taxon>Actinopolyspora</taxon>
    </lineage>
</organism>
<evidence type="ECO:0000313" key="2">
    <source>
        <dbReference type="Proteomes" id="UP000239352"/>
    </source>
</evidence>
<evidence type="ECO:0008006" key="3">
    <source>
        <dbReference type="Google" id="ProtNLM"/>
    </source>
</evidence>
<gene>
    <name evidence="1" type="ORF">CEP50_06155</name>
</gene>
<dbReference type="InterPro" id="IPR011008">
    <property type="entry name" value="Dimeric_a/b-barrel"/>
</dbReference>